<dbReference type="Pfam" id="PF01381">
    <property type="entry name" value="HTH_3"/>
    <property type="match status" value="1"/>
</dbReference>
<sequence>MNTINKNLKALRTKKGLTQQELADKLYVTRQCISRWEQGKTLPDINSIEVLTDLLDCSINDLVDDSSIKLLTINEAIKSKKTKKFLWLTLSISILAIIGTMLSIFIFNKPKEVSAEEYKDYYGYVKEIDYDLLTLTIEDFDTKEVIFFDYWGMYLNVEDNRSNRIAFDNINLGDKLHVDQIELKEYKLTVMDSKIDEEFFGVYISPIDNDYSTFAELKVDYNIMYVAVSDGGSSSRLTQAYSYDYILEDLYNEQIYDVYILVNPLEVQDDIHIGLITSNGVRVAQTIDVNDLQSVYTYQGEVALNSSDRDYIDNFNVTFNIHIQWKFSYTSILVYEYDKNNDLIKETSLNNLNELRDFEVDAEALYSLIKIDTTLSSGETTWFDSEVYKLYLGEKIELYQSNDYGIVFSEWFNYE</sequence>
<keyword evidence="1" id="KW-0238">DNA-binding</keyword>
<evidence type="ECO:0000256" key="1">
    <source>
        <dbReference type="ARBA" id="ARBA00023125"/>
    </source>
</evidence>
<dbReference type="InterPro" id="IPR001387">
    <property type="entry name" value="Cro/C1-type_HTH"/>
</dbReference>
<feature type="domain" description="HTH cro/C1-type" evidence="3">
    <location>
        <begin position="8"/>
        <end position="62"/>
    </location>
</feature>
<evidence type="ECO:0000313" key="5">
    <source>
        <dbReference type="Proteomes" id="UP000512167"/>
    </source>
</evidence>
<evidence type="ECO:0000259" key="3">
    <source>
        <dbReference type="PROSITE" id="PS50943"/>
    </source>
</evidence>
<dbReference type="PROSITE" id="PS50943">
    <property type="entry name" value="HTH_CROC1"/>
    <property type="match status" value="1"/>
</dbReference>
<protein>
    <submittedName>
        <fullName evidence="4">Helix-turn-helix transcriptional regulator</fullName>
    </submittedName>
</protein>
<accession>A0A7L6N422</accession>
<dbReference type="InterPro" id="IPR010982">
    <property type="entry name" value="Lambda_DNA-bd_dom_sf"/>
</dbReference>
<dbReference type="EMBL" id="CP051151">
    <property type="protein sequence ID" value="QLY39987.1"/>
    <property type="molecule type" value="Genomic_DNA"/>
</dbReference>
<dbReference type="Gene3D" id="1.10.260.40">
    <property type="entry name" value="lambda repressor-like DNA-binding domains"/>
    <property type="match status" value="1"/>
</dbReference>
<dbReference type="SUPFAM" id="SSF47413">
    <property type="entry name" value="lambda repressor-like DNA-binding domains"/>
    <property type="match status" value="1"/>
</dbReference>
<dbReference type="SMART" id="SM00530">
    <property type="entry name" value="HTH_XRE"/>
    <property type="match status" value="1"/>
</dbReference>
<dbReference type="CDD" id="cd00093">
    <property type="entry name" value="HTH_XRE"/>
    <property type="match status" value="1"/>
</dbReference>
<dbReference type="PANTHER" id="PTHR46558">
    <property type="entry name" value="TRACRIPTIONAL REGULATORY PROTEIN-RELATED-RELATED"/>
    <property type="match status" value="1"/>
</dbReference>
<dbReference type="KEGG" id="tbk:HF295_03580"/>
<dbReference type="Proteomes" id="UP000512167">
    <property type="component" value="Chromosome"/>
</dbReference>
<proteinExistence type="predicted"/>
<keyword evidence="5" id="KW-1185">Reference proteome</keyword>
<dbReference type="PANTHER" id="PTHR46558:SF4">
    <property type="entry name" value="DNA-BIDING PHAGE PROTEIN"/>
    <property type="match status" value="1"/>
</dbReference>
<keyword evidence="2" id="KW-1133">Transmembrane helix</keyword>
<dbReference type="AlphaFoldDB" id="A0A7L6N422"/>
<reference evidence="4 5" key="1">
    <citation type="submission" date="2020-04" db="EMBL/GenBank/DDBJ databases">
        <authorList>
            <person name="Zheng R.K."/>
            <person name="Sun C.M."/>
        </authorList>
    </citation>
    <scope>NUCLEOTIDE SEQUENCE [LARGE SCALE GENOMIC DNA]</scope>
    <source>
        <strain evidence="5">zrk29</strain>
    </source>
</reference>
<feature type="transmembrane region" description="Helical" evidence="2">
    <location>
        <begin position="85"/>
        <end position="107"/>
    </location>
</feature>
<keyword evidence="2" id="KW-0472">Membrane</keyword>
<gene>
    <name evidence="4" type="ORF">HF295_03580</name>
</gene>
<dbReference type="GO" id="GO:0003677">
    <property type="term" value="F:DNA binding"/>
    <property type="evidence" value="ECO:0007669"/>
    <property type="project" value="UniProtKB-KW"/>
</dbReference>
<organism evidence="4 5">
    <name type="scientific">Hujiaoplasma nucleasis</name>
    <dbReference type="NCBI Taxonomy" id="2725268"/>
    <lineage>
        <taxon>Bacteria</taxon>
        <taxon>Bacillati</taxon>
        <taxon>Mycoplasmatota</taxon>
        <taxon>Mollicutes</taxon>
        <taxon>Candidatus Izemoplasmatales</taxon>
        <taxon>Hujiaoplasmataceae</taxon>
        <taxon>Hujiaoplasma</taxon>
    </lineage>
</organism>
<name>A0A7L6N422_9MOLU</name>
<evidence type="ECO:0000313" key="4">
    <source>
        <dbReference type="EMBL" id="QLY39987.1"/>
    </source>
</evidence>
<evidence type="ECO:0000256" key="2">
    <source>
        <dbReference type="SAM" id="Phobius"/>
    </source>
</evidence>
<dbReference type="RefSeq" id="WP_312032480.1">
    <property type="nucleotide sequence ID" value="NZ_CP051151.1"/>
</dbReference>
<keyword evidence="2" id="KW-0812">Transmembrane</keyword>